<dbReference type="SUPFAM" id="SSF57701">
    <property type="entry name" value="Zn2/Cys6 DNA-binding domain"/>
    <property type="match status" value="1"/>
</dbReference>
<dbReference type="InterPro" id="IPR007219">
    <property type="entry name" value="XnlR_reg_dom"/>
</dbReference>
<comment type="subcellular location">
    <subcellularLocation>
        <location evidence="1">Nucleus</location>
    </subcellularLocation>
</comment>
<dbReference type="Proteomes" id="UP001215598">
    <property type="component" value="Unassembled WGS sequence"/>
</dbReference>
<feature type="region of interest" description="Disordered" evidence="5">
    <location>
        <begin position="109"/>
        <end position="132"/>
    </location>
</feature>
<keyword evidence="8" id="KW-1185">Reference proteome</keyword>
<feature type="compositionally biased region" description="Polar residues" evidence="5">
    <location>
        <begin position="1"/>
        <end position="16"/>
    </location>
</feature>
<dbReference type="GO" id="GO:0006351">
    <property type="term" value="P:DNA-templated transcription"/>
    <property type="evidence" value="ECO:0007669"/>
    <property type="project" value="InterPro"/>
</dbReference>
<dbReference type="Gene3D" id="4.10.240.10">
    <property type="entry name" value="Zn(2)-C6 fungal-type DNA-binding domain"/>
    <property type="match status" value="1"/>
</dbReference>
<dbReference type="GO" id="GO:0008270">
    <property type="term" value="F:zinc ion binding"/>
    <property type="evidence" value="ECO:0007669"/>
    <property type="project" value="InterPro"/>
</dbReference>
<protein>
    <submittedName>
        <fullName evidence="7">Fungal-specific transcription factor domain-containing protein</fullName>
    </submittedName>
</protein>
<feature type="compositionally biased region" description="Low complexity" evidence="5">
    <location>
        <begin position="629"/>
        <end position="646"/>
    </location>
</feature>
<proteinExistence type="predicted"/>
<evidence type="ECO:0000313" key="8">
    <source>
        <dbReference type="Proteomes" id="UP001215598"/>
    </source>
</evidence>
<dbReference type="GO" id="GO:0003677">
    <property type="term" value="F:DNA binding"/>
    <property type="evidence" value="ECO:0007669"/>
    <property type="project" value="UniProtKB-KW"/>
</dbReference>
<dbReference type="InterPro" id="IPR036864">
    <property type="entry name" value="Zn2-C6_fun-type_DNA-bd_sf"/>
</dbReference>
<dbReference type="PANTHER" id="PTHR46910">
    <property type="entry name" value="TRANSCRIPTION FACTOR PDR1"/>
    <property type="match status" value="1"/>
</dbReference>
<sequence length="725" mass="82338">MSSYKRFSYPSSQETGPSGLRLKQRRRIRSCDICRTRKSRCDPPDSDAPNSSCSNCLAFGSPCTYTLPSKKRGPKNATVEELTKENEALKAKLRASVCSLCAQPLHSRRDTFQHSSPESDNATTEEQPTEDPYIGDELASRFRQFSITTLNNKHFGSAGSFALVNNVMAMKEKYIGRPMTAHARRDFYWDILPWEKEIHDKRARYTYPEDDLIASLLELYFDNVHPTLPILHRPSFERSVAEGMHWSNMEFGGLLLSVLATASRYSNDPRVFVKGDRSLSSGWKFAKQLEIARKLFEPTLYEIQMYSLMSIYSLGLSTPQISWVYLGLAIRFLQQRGEHRRKRDLSNLTVEDELWKRAYWIIFSLDAMKAAFLGRPMGLHGEDYDVDLPLEVDDEYWDSGFNQPPGKVPFISFMLCHIRLSEILADAMRRLHGSRKAKLLMGWNGPEWEHGIVSQLDSAMNDFLDTIPPHLRWNPESPPQGVFFDQAASLHISYQWILITIHRPYLEKSSASGALSICTNAARAIIHTADIWLQKLQRLPPPNIYDPVFVSGLILGLNMFATKRAGLMDMNRDLAYIERAMDILKFRENRWQILGRLWELLGELLSLDGPMAQKTSNGAGESTKLEYRPPSTVSESPPSEQEPAQAPVWGGAFPSHQYSELGLAMTSEHIAQQQLGDTIPLNPTQLVLDDELLSMWLAVPTDVSNIASWDAYYANMNANEPIQNL</sequence>
<keyword evidence="4" id="KW-0539">Nucleus</keyword>
<dbReference type="CDD" id="cd00067">
    <property type="entry name" value="GAL4"/>
    <property type="match status" value="1"/>
</dbReference>
<accession>A0AAD7H4V0</accession>
<evidence type="ECO:0000256" key="1">
    <source>
        <dbReference type="ARBA" id="ARBA00004123"/>
    </source>
</evidence>
<name>A0AAD7H4V0_9AGAR</name>
<dbReference type="AlphaFoldDB" id="A0AAD7H4V0"/>
<evidence type="ECO:0000259" key="6">
    <source>
        <dbReference type="PROSITE" id="PS50048"/>
    </source>
</evidence>
<dbReference type="GO" id="GO:0005634">
    <property type="term" value="C:nucleus"/>
    <property type="evidence" value="ECO:0007669"/>
    <property type="project" value="UniProtKB-SubCell"/>
</dbReference>
<dbReference type="SMART" id="SM00066">
    <property type="entry name" value="GAL4"/>
    <property type="match status" value="1"/>
</dbReference>
<dbReference type="PANTHER" id="PTHR46910:SF3">
    <property type="entry name" value="HALOTOLERANCE PROTEIN 9-RELATED"/>
    <property type="match status" value="1"/>
</dbReference>
<dbReference type="PROSITE" id="PS50048">
    <property type="entry name" value="ZN2_CY6_FUNGAL_2"/>
    <property type="match status" value="1"/>
</dbReference>
<dbReference type="SMART" id="SM00906">
    <property type="entry name" value="Fungal_trans"/>
    <property type="match status" value="1"/>
</dbReference>
<dbReference type="InterPro" id="IPR050987">
    <property type="entry name" value="AtrR-like"/>
</dbReference>
<comment type="caution">
    <text evidence="7">The sequence shown here is derived from an EMBL/GenBank/DDBJ whole genome shotgun (WGS) entry which is preliminary data.</text>
</comment>
<feature type="compositionally biased region" description="Polar residues" evidence="5">
    <location>
        <begin position="113"/>
        <end position="126"/>
    </location>
</feature>
<organism evidence="7 8">
    <name type="scientific">Mycena metata</name>
    <dbReference type="NCBI Taxonomy" id="1033252"/>
    <lineage>
        <taxon>Eukaryota</taxon>
        <taxon>Fungi</taxon>
        <taxon>Dikarya</taxon>
        <taxon>Basidiomycota</taxon>
        <taxon>Agaricomycotina</taxon>
        <taxon>Agaricomycetes</taxon>
        <taxon>Agaricomycetidae</taxon>
        <taxon>Agaricales</taxon>
        <taxon>Marasmiineae</taxon>
        <taxon>Mycenaceae</taxon>
        <taxon>Mycena</taxon>
    </lineage>
</organism>
<dbReference type="PROSITE" id="PS00463">
    <property type="entry name" value="ZN2_CY6_FUNGAL_1"/>
    <property type="match status" value="1"/>
</dbReference>
<feature type="domain" description="Zn(2)-C6 fungal-type" evidence="6">
    <location>
        <begin position="30"/>
        <end position="65"/>
    </location>
</feature>
<evidence type="ECO:0000256" key="2">
    <source>
        <dbReference type="ARBA" id="ARBA00022723"/>
    </source>
</evidence>
<feature type="region of interest" description="Disordered" evidence="5">
    <location>
        <begin position="1"/>
        <end position="21"/>
    </location>
</feature>
<evidence type="ECO:0000313" key="7">
    <source>
        <dbReference type="EMBL" id="KAJ7712416.1"/>
    </source>
</evidence>
<dbReference type="GO" id="GO:0000981">
    <property type="term" value="F:DNA-binding transcription factor activity, RNA polymerase II-specific"/>
    <property type="evidence" value="ECO:0007669"/>
    <property type="project" value="InterPro"/>
</dbReference>
<dbReference type="EMBL" id="JARKIB010000366">
    <property type="protein sequence ID" value="KAJ7712416.1"/>
    <property type="molecule type" value="Genomic_DNA"/>
</dbReference>
<reference evidence="7" key="1">
    <citation type="submission" date="2023-03" db="EMBL/GenBank/DDBJ databases">
        <title>Massive genome expansion in bonnet fungi (Mycena s.s.) driven by repeated elements and novel gene families across ecological guilds.</title>
        <authorList>
            <consortium name="Lawrence Berkeley National Laboratory"/>
            <person name="Harder C.B."/>
            <person name="Miyauchi S."/>
            <person name="Viragh M."/>
            <person name="Kuo A."/>
            <person name="Thoen E."/>
            <person name="Andreopoulos B."/>
            <person name="Lu D."/>
            <person name="Skrede I."/>
            <person name="Drula E."/>
            <person name="Henrissat B."/>
            <person name="Morin E."/>
            <person name="Kohler A."/>
            <person name="Barry K."/>
            <person name="LaButti K."/>
            <person name="Morin E."/>
            <person name="Salamov A."/>
            <person name="Lipzen A."/>
            <person name="Mereny Z."/>
            <person name="Hegedus B."/>
            <person name="Baldrian P."/>
            <person name="Stursova M."/>
            <person name="Weitz H."/>
            <person name="Taylor A."/>
            <person name="Grigoriev I.V."/>
            <person name="Nagy L.G."/>
            <person name="Martin F."/>
            <person name="Kauserud H."/>
        </authorList>
    </citation>
    <scope>NUCLEOTIDE SEQUENCE</scope>
    <source>
        <strain evidence="7">CBHHK182m</strain>
    </source>
</reference>
<evidence type="ECO:0000256" key="5">
    <source>
        <dbReference type="SAM" id="MobiDB-lite"/>
    </source>
</evidence>
<keyword evidence="2" id="KW-0479">Metal-binding</keyword>
<dbReference type="CDD" id="cd12148">
    <property type="entry name" value="fungal_TF_MHR"/>
    <property type="match status" value="1"/>
</dbReference>
<dbReference type="Pfam" id="PF04082">
    <property type="entry name" value="Fungal_trans"/>
    <property type="match status" value="1"/>
</dbReference>
<feature type="region of interest" description="Disordered" evidence="5">
    <location>
        <begin position="612"/>
        <end position="646"/>
    </location>
</feature>
<gene>
    <name evidence="7" type="ORF">B0H16DRAFT_565990</name>
</gene>
<dbReference type="InterPro" id="IPR001138">
    <property type="entry name" value="Zn2Cys6_DnaBD"/>
</dbReference>
<keyword evidence="3" id="KW-0238">DNA-binding</keyword>
<dbReference type="Pfam" id="PF00172">
    <property type="entry name" value="Zn_clus"/>
    <property type="match status" value="1"/>
</dbReference>
<evidence type="ECO:0000256" key="4">
    <source>
        <dbReference type="ARBA" id="ARBA00023242"/>
    </source>
</evidence>
<evidence type="ECO:0000256" key="3">
    <source>
        <dbReference type="ARBA" id="ARBA00023125"/>
    </source>
</evidence>